<dbReference type="Proteomes" id="UP000469385">
    <property type="component" value="Unassembled WGS sequence"/>
</dbReference>
<dbReference type="RefSeq" id="WP_157397902.1">
    <property type="nucleotide sequence ID" value="NZ_WSEL01000003.1"/>
</dbReference>
<keyword evidence="1" id="KW-1133">Transmembrane helix</keyword>
<reference evidence="2 3" key="1">
    <citation type="submission" date="2019-12" db="EMBL/GenBank/DDBJ databases">
        <authorList>
            <person name="Huq M.A."/>
        </authorList>
    </citation>
    <scope>NUCLEOTIDE SEQUENCE [LARGE SCALE GENOMIC DNA]</scope>
    <source>
        <strain evidence="2 3">MAH-25</strain>
    </source>
</reference>
<dbReference type="EMBL" id="WSEL01000003">
    <property type="protein sequence ID" value="MVQ29959.1"/>
    <property type="molecule type" value="Genomic_DNA"/>
</dbReference>
<evidence type="ECO:0000313" key="2">
    <source>
        <dbReference type="EMBL" id="MVQ29959.1"/>
    </source>
</evidence>
<dbReference type="AlphaFoldDB" id="A0A6N8ISQ8"/>
<feature type="transmembrane region" description="Helical" evidence="1">
    <location>
        <begin position="28"/>
        <end position="48"/>
    </location>
</feature>
<accession>A0A6N8ISQ8</accession>
<comment type="caution">
    <text evidence="2">The sequence shown here is derived from an EMBL/GenBank/DDBJ whole genome shotgun (WGS) entry which is preliminary data.</text>
</comment>
<sequence length="104" mass="11357">MNTPPSPEITGYLNKITTREDLEATRTLHFAAAGASLAIILLIAQIGVQKTSQLVSLASASVALPVWLSMGFRDQLWMWMKLTSPALLRVPLIRVIHNTGYLVG</sequence>
<gene>
    <name evidence="2" type="ORF">GON04_10900</name>
</gene>
<feature type="transmembrane region" description="Helical" evidence="1">
    <location>
        <begin position="54"/>
        <end position="72"/>
    </location>
</feature>
<evidence type="ECO:0000256" key="1">
    <source>
        <dbReference type="SAM" id="Phobius"/>
    </source>
</evidence>
<keyword evidence="1" id="KW-0812">Transmembrane</keyword>
<name>A0A6N8ISQ8_9BURK</name>
<keyword evidence="1" id="KW-0472">Membrane</keyword>
<proteinExistence type="predicted"/>
<keyword evidence="3" id="KW-1185">Reference proteome</keyword>
<organism evidence="2 3">
    <name type="scientific">Ramlibacter pinisoli</name>
    <dbReference type="NCBI Taxonomy" id="2682844"/>
    <lineage>
        <taxon>Bacteria</taxon>
        <taxon>Pseudomonadati</taxon>
        <taxon>Pseudomonadota</taxon>
        <taxon>Betaproteobacteria</taxon>
        <taxon>Burkholderiales</taxon>
        <taxon>Comamonadaceae</taxon>
        <taxon>Ramlibacter</taxon>
    </lineage>
</organism>
<protein>
    <submittedName>
        <fullName evidence="2">Uncharacterized protein</fullName>
    </submittedName>
</protein>
<evidence type="ECO:0000313" key="3">
    <source>
        <dbReference type="Proteomes" id="UP000469385"/>
    </source>
</evidence>